<feature type="binding site" evidence="3">
    <location>
        <position position="157"/>
    </location>
    <ligand>
        <name>Cu cation</name>
        <dbReference type="ChEBI" id="CHEBI:23378"/>
    </ligand>
</feature>
<evidence type="ECO:0000256" key="4">
    <source>
        <dbReference type="PIRSR" id="PIRSR603782-2"/>
    </source>
</evidence>
<dbReference type="Gene3D" id="3.40.30.10">
    <property type="entry name" value="Glutaredoxin"/>
    <property type="match status" value="1"/>
</dbReference>
<evidence type="ECO:0000256" key="5">
    <source>
        <dbReference type="SAM" id="SignalP"/>
    </source>
</evidence>
<keyword evidence="4" id="KW-1015">Disulfide bond</keyword>
<keyword evidence="8" id="KW-1185">Reference proteome</keyword>
<dbReference type="Proteomes" id="UP000064007">
    <property type="component" value="Chromosome 1"/>
</dbReference>
<feature type="chain" id="PRO_5002303718" evidence="5">
    <location>
        <begin position="22"/>
        <end position="191"/>
    </location>
</feature>
<reference evidence="8" key="1">
    <citation type="submission" date="2014-12" db="EMBL/GenBank/DDBJ databases">
        <authorList>
            <person name="Salcher M.M."/>
        </authorList>
    </citation>
    <scope>NUCLEOTIDE SEQUENCE [LARGE SCALE GENOMIC DNA]</scope>
    <source>
        <strain evidence="8">MMS-10A-171</strain>
    </source>
</reference>
<dbReference type="SUPFAM" id="SSF52833">
    <property type="entry name" value="Thioredoxin-like"/>
    <property type="match status" value="1"/>
</dbReference>
<dbReference type="EMBL" id="LN827929">
    <property type="protein sequence ID" value="CEZ19980.1"/>
    <property type="molecule type" value="Genomic_DNA"/>
</dbReference>
<dbReference type="PANTHER" id="PTHR12151">
    <property type="entry name" value="ELECTRON TRANSPORT PROTIN SCO1/SENC FAMILY MEMBER"/>
    <property type="match status" value="1"/>
</dbReference>
<evidence type="ECO:0000259" key="6">
    <source>
        <dbReference type="PROSITE" id="PS51352"/>
    </source>
</evidence>
<dbReference type="InterPro" id="IPR036249">
    <property type="entry name" value="Thioredoxin-like_sf"/>
</dbReference>
<evidence type="ECO:0000256" key="1">
    <source>
        <dbReference type="ARBA" id="ARBA00010996"/>
    </source>
</evidence>
<evidence type="ECO:0000256" key="2">
    <source>
        <dbReference type="ARBA" id="ARBA00023008"/>
    </source>
</evidence>
<dbReference type="Pfam" id="PF02630">
    <property type="entry name" value="SCO1-SenC"/>
    <property type="match status" value="1"/>
</dbReference>
<feature type="domain" description="Thioredoxin" evidence="6">
    <location>
        <begin position="30"/>
        <end position="191"/>
    </location>
</feature>
<dbReference type="KEGG" id="mbat:BN1208_1099"/>
<organism evidence="7 8">
    <name type="scientific">Candidatus Methylopumilus planktonicus</name>
    <dbReference type="NCBI Taxonomy" id="1581557"/>
    <lineage>
        <taxon>Bacteria</taxon>
        <taxon>Pseudomonadati</taxon>
        <taxon>Pseudomonadota</taxon>
        <taxon>Betaproteobacteria</taxon>
        <taxon>Nitrosomonadales</taxon>
        <taxon>Methylophilaceae</taxon>
        <taxon>Candidatus Methylopumilus</taxon>
    </lineage>
</organism>
<dbReference type="InterPro" id="IPR013766">
    <property type="entry name" value="Thioredoxin_domain"/>
</dbReference>
<comment type="similarity">
    <text evidence="1">Belongs to the SCO1/2 family.</text>
</comment>
<evidence type="ECO:0000313" key="7">
    <source>
        <dbReference type="EMBL" id="CEZ19980.1"/>
    </source>
</evidence>
<dbReference type="RefSeq" id="WP_046488648.1">
    <property type="nucleotide sequence ID" value="NZ_LN827929.1"/>
</dbReference>
<dbReference type="InterPro" id="IPR003782">
    <property type="entry name" value="SCO1/SenC"/>
</dbReference>
<name>A0A0D6EW95_9PROT</name>
<dbReference type="PANTHER" id="PTHR12151:SF25">
    <property type="entry name" value="LINALOOL DEHYDRATASE_ISOMERASE DOMAIN-CONTAINING PROTEIN"/>
    <property type="match status" value="1"/>
</dbReference>
<dbReference type="CDD" id="cd02968">
    <property type="entry name" value="SCO"/>
    <property type="match status" value="1"/>
</dbReference>
<dbReference type="HOGENOM" id="CLU_050131_3_0_4"/>
<evidence type="ECO:0000256" key="3">
    <source>
        <dbReference type="PIRSR" id="PIRSR603782-1"/>
    </source>
</evidence>
<dbReference type="PROSITE" id="PS51352">
    <property type="entry name" value="THIOREDOXIN_2"/>
    <property type="match status" value="1"/>
</dbReference>
<keyword evidence="3" id="KW-0479">Metal-binding</keyword>
<dbReference type="STRING" id="1581557.BN1208_1099"/>
<gene>
    <name evidence="7" type="ORF">BN1208_1099</name>
</gene>
<dbReference type="EC" id="3.4.21.43" evidence="7"/>
<protein>
    <submittedName>
        <fullName evidence="7">Putative Sco1/senc</fullName>
        <ecNumber evidence="7">3.4.21.43</ecNumber>
    </submittedName>
</protein>
<proteinExistence type="inferred from homology"/>
<sequence length="191" mass="21285">MKKIVLLFLTLICLISCQNSHDQTFVGTDISSVPIDTTFRLKDFNGQIRTLEDFKGKVVVIFFGFTHCPDICPTTLTDLKKTMTLLKDKASDVQVIFITLDPARDTEDVLKKFIPTFNSSFLGLTGSESDINKVISQFKIFYQKVNDGSKSGYTIDHSAGLYVLDKKGSIKLHTSHGQKPEDLASDLAKLI</sequence>
<feature type="binding site" evidence="3">
    <location>
        <position position="72"/>
    </location>
    <ligand>
        <name>Cu cation</name>
        <dbReference type="ChEBI" id="CHEBI:23378"/>
    </ligand>
</feature>
<dbReference type="AlphaFoldDB" id="A0A0D6EW95"/>
<evidence type="ECO:0000313" key="8">
    <source>
        <dbReference type="Proteomes" id="UP000064007"/>
    </source>
</evidence>
<keyword evidence="7" id="KW-0378">Hydrolase</keyword>
<dbReference type="FunFam" id="3.40.30.10:FF:000013">
    <property type="entry name" value="Blast:Protein SCO1 homolog, mitochondrial"/>
    <property type="match status" value="1"/>
</dbReference>
<feature type="binding site" evidence="3">
    <location>
        <position position="68"/>
    </location>
    <ligand>
        <name>Cu cation</name>
        <dbReference type="ChEBI" id="CHEBI:23378"/>
    </ligand>
</feature>
<accession>A0A0D6EW95</accession>
<keyword evidence="2 3" id="KW-0186">Copper</keyword>
<dbReference type="OrthoDB" id="9790194at2"/>
<feature type="signal peptide" evidence="5">
    <location>
        <begin position="1"/>
        <end position="21"/>
    </location>
</feature>
<dbReference type="GO" id="GO:0004252">
    <property type="term" value="F:serine-type endopeptidase activity"/>
    <property type="evidence" value="ECO:0007669"/>
    <property type="project" value="UniProtKB-EC"/>
</dbReference>
<keyword evidence="5" id="KW-0732">Signal</keyword>
<dbReference type="GO" id="GO:0046872">
    <property type="term" value="F:metal ion binding"/>
    <property type="evidence" value="ECO:0007669"/>
    <property type="project" value="UniProtKB-KW"/>
</dbReference>
<feature type="disulfide bond" description="Redox-active" evidence="4">
    <location>
        <begin position="68"/>
        <end position="72"/>
    </location>
</feature>